<keyword evidence="2" id="KW-1185">Reference proteome</keyword>
<dbReference type="OrthoDB" id="2382009at2"/>
<dbReference type="InterPro" id="IPR038292">
    <property type="entry name" value="YmfJ/YflH_sf"/>
</dbReference>
<gene>
    <name evidence="1" type="ORF">CFK40_11950</name>
</gene>
<dbReference type="EMBL" id="CP022437">
    <property type="protein sequence ID" value="ASN05672.1"/>
    <property type="molecule type" value="Genomic_DNA"/>
</dbReference>
<reference evidence="1 2" key="1">
    <citation type="journal article" date="2003" name="Int. J. Syst. Evol. Microbiol.">
        <title>Virgibacillus carmonensis sp. nov., Virgibacillus necropolis sp. nov. and Virgibacillus picturae sp. nov., three novel species isolated from deteriorated mural paintings, transfer of the species of the genus salibacillus to Virgibacillus, as Virgibacillus marismortui comb. nov. and Virgibacillus salexigens comb. nov., and emended description of the genus Virgibacillus.</title>
        <authorList>
            <person name="Heyrman J."/>
            <person name="Logan N.A."/>
            <person name="Busse H.J."/>
            <person name="Balcaen A."/>
            <person name="Lebbe L."/>
            <person name="Rodriguez-Diaz M."/>
            <person name="Swings J."/>
            <person name="De Vos P."/>
        </authorList>
    </citation>
    <scope>NUCLEOTIDE SEQUENCE [LARGE SCALE GENOMIC DNA]</scope>
    <source>
        <strain evidence="1 2">LMG 19488</strain>
    </source>
</reference>
<protein>
    <recommendedName>
        <fullName evidence="3">DUF3243 domain-containing protein</fullName>
    </recommendedName>
</protein>
<evidence type="ECO:0000313" key="2">
    <source>
        <dbReference type="Proteomes" id="UP000204391"/>
    </source>
</evidence>
<sequence length="87" mass="9754">MSVLDNFDTWKEFLSNRLEQAQSEGMSQQAVNNVAYEVGDYLSKSVDAKNNEEAVLRELWTAASKEEKQALASTMVKLVQNQGNTPQ</sequence>
<organism evidence="1 2">
    <name type="scientific">Virgibacillus necropolis</name>
    <dbReference type="NCBI Taxonomy" id="163877"/>
    <lineage>
        <taxon>Bacteria</taxon>
        <taxon>Bacillati</taxon>
        <taxon>Bacillota</taxon>
        <taxon>Bacilli</taxon>
        <taxon>Bacillales</taxon>
        <taxon>Bacillaceae</taxon>
        <taxon>Virgibacillus</taxon>
    </lineage>
</organism>
<dbReference type="KEGG" id="vne:CFK40_11950"/>
<accession>A0A221MDI5</accession>
<dbReference type="InterPro" id="IPR021637">
    <property type="entry name" value="DUF3243"/>
</dbReference>
<dbReference type="Gene3D" id="1.10.760.20">
    <property type="entry name" value="Protein of unknown function DUF3243"/>
    <property type="match status" value="1"/>
</dbReference>
<evidence type="ECO:0000313" key="1">
    <source>
        <dbReference type="EMBL" id="ASN05672.1"/>
    </source>
</evidence>
<dbReference type="Pfam" id="PF11588">
    <property type="entry name" value="DUF3243"/>
    <property type="match status" value="1"/>
</dbReference>
<dbReference type="Proteomes" id="UP000204391">
    <property type="component" value="Chromosome"/>
</dbReference>
<dbReference type="PIRSF" id="PIRSF004764">
    <property type="entry name" value="YmfJ"/>
    <property type="match status" value="1"/>
</dbReference>
<dbReference type="AlphaFoldDB" id="A0A221MDI5"/>
<dbReference type="InterPro" id="IPR024702">
    <property type="entry name" value="Uncharacterised_YmfJ"/>
</dbReference>
<name>A0A221MDI5_9BACI</name>
<dbReference type="RefSeq" id="WP_089532521.1">
    <property type="nucleotide sequence ID" value="NZ_CP022437.1"/>
</dbReference>
<evidence type="ECO:0008006" key="3">
    <source>
        <dbReference type="Google" id="ProtNLM"/>
    </source>
</evidence>
<proteinExistence type="predicted"/>